<evidence type="ECO:0000256" key="8">
    <source>
        <dbReference type="ARBA" id="ARBA00049551"/>
    </source>
</evidence>
<keyword evidence="4 9" id="KW-0813">Transport</keyword>
<geneLocation type="mitochondrion" evidence="10"/>
<evidence type="ECO:0000256" key="9">
    <source>
        <dbReference type="RuleBase" id="RU003640"/>
    </source>
</evidence>
<keyword evidence="9" id="KW-1278">Translocase</keyword>
<sequence>MWFFEKGSKLLTPYYSVMGLMFCVVLLSMFFMGLACVVSQKWRYESDKLTSFECGFDPMSSSRIPFSLRFFLLALLFLVFDLELILLFPYIFSVSCCYSSMSVLSKIWGFVFLVILVGGLVHELNEGTLDWEMDD</sequence>
<comment type="catalytic activity">
    <reaction evidence="8 9">
        <text>a ubiquinone + NADH + 5 H(+)(in) = a ubiquinol + NAD(+) + 4 H(+)(out)</text>
        <dbReference type="Rhea" id="RHEA:29091"/>
        <dbReference type="Rhea" id="RHEA-COMP:9565"/>
        <dbReference type="Rhea" id="RHEA-COMP:9566"/>
        <dbReference type="ChEBI" id="CHEBI:15378"/>
        <dbReference type="ChEBI" id="CHEBI:16389"/>
        <dbReference type="ChEBI" id="CHEBI:17976"/>
        <dbReference type="ChEBI" id="CHEBI:57540"/>
        <dbReference type="ChEBI" id="CHEBI:57945"/>
        <dbReference type="EC" id="7.1.1.2"/>
    </reaction>
</comment>
<dbReference type="EC" id="7.1.1.2" evidence="9"/>
<evidence type="ECO:0000256" key="5">
    <source>
        <dbReference type="ARBA" id="ARBA00022692"/>
    </source>
</evidence>
<keyword evidence="9" id="KW-0830">Ubiquinone</keyword>
<evidence type="ECO:0000313" key="10">
    <source>
        <dbReference type="EMBL" id="AJY78595.1"/>
    </source>
</evidence>
<dbReference type="PANTHER" id="PTHR11058:SF9">
    <property type="entry name" value="NADH-UBIQUINONE OXIDOREDUCTASE CHAIN 3"/>
    <property type="match status" value="1"/>
</dbReference>
<comment type="subcellular location">
    <subcellularLocation>
        <location evidence="1">Membrane</location>
    </subcellularLocation>
    <subcellularLocation>
        <location evidence="9">Mitochondrion membrane</location>
        <topology evidence="9">Multi-pass membrane protein</topology>
    </subcellularLocation>
</comment>
<dbReference type="GO" id="GO:0008137">
    <property type="term" value="F:NADH dehydrogenase (ubiquinone) activity"/>
    <property type="evidence" value="ECO:0007669"/>
    <property type="project" value="UniProtKB-UniRule"/>
</dbReference>
<evidence type="ECO:0000256" key="2">
    <source>
        <dbReference type="ARBA" id="ARBA00008472"/>
    </source>
</evidence>
<evidence type="ECO:0000256" key="4">
    <source>
        <dbReference type="ARBA" id="ARBA00022448"/>
    </source>
</evidence>
<dbReference type="Pfam" id="PF00507">
    <property type="entry name" value="Oxidored_q4"/>
    <property type="match status" value="1"/>
</dbReference>
<dbReference type="PANTHER" id="PTHR11058">
    <property type="entry name" value="NADH-UBIQUINONE OXIDOREDUCTASE CHAIN 3"/>
    <property type="match status" value="1"/>
</dbReference>
<dbReference type="InterPro" id="IPR038430">
    <property type="entry name" value="NDAH_ubi_oxred_su3_sf"/>
</dbReference>
<evidence type="ECO:0000256" key="3">
    <source>
        <dbReference type="ARBA" id="ARBA00021007"/>
    </source>
</evidence>
<keyword evidence="5 9" id="KW-0812">Transmembrane</keyword>
<protein>
    <recommendedName>
        <fullName evidence="3 9">NADH-ubiquinone oxidoreductase chain 3</fullName>
        <ecNumber evidence="9">7.1.1.2</ecNumber>
    </recommendedName>
</protein>
<keyword evidence="9" id="KW-0520">NAD</keyword>
<dbReference type="CTD" id="4537"/>
<keyword evidence="7 9" id="KW-0472">Membrane</keyword>
<feature type="transmembrane region" description="Helical" evidence="9">
    <location>
        <begin position="12"/>
        <end position="38"/>
    </location>
</feature>
<dbReference type="AlphaFoldDB" id="A0A219LUV9"/>
<feature type="transmembrane region" description="Helical" evidence="9">
    <location>
        <begin position="103"/>
        <end position="121"/>
    </location>
</feature>
<proteinExistence type="inferred from homology"/>
<keyword evidence="9" id="KW-0249">Electron transport</keyword>
<dbReference type="GO" id="GO:0031966">
    <property type="term" value="C:mitochondrial membrane"/>
    <property type="evidence" value="ECO:0007669"/>
    <property type="project" value="UniProtKB-SubCell"/>
</dbReference>
<comment type="similarity">
    <text evidence="2 9">Belongs to the complex I subunit 3 family.</text>
</comment>
<keyword evidence="9" id="KW-0679">Respiratory chain</keyword>
<comment type="function">
    <text evidence="9">Core subunit of the mitochondrial membrane respiratory chain NADH dehydrogenase (Complex I) which catalyzes electron transfer from NADH through the respiratory chain, using ubiquinone as an electron acceptor. Essential for the catalytic activity of complex I.</text>
</comment>
<feature type="transmembrane region" description="Helical" evidence="9">
    <location>
        <begin position="70"/>
        <end position="91"/>
    </location>
</feature>
<dbReference type="Gene3D" id="1.20.58.1610">
    <property type="entry name" value="NADH:ubiquinone/plastoquinone oxidoreductase, chain 3"/>
    <property type="match status" value="1"/>
</dbReference>
<dbReference type="InterPro" id="IPR000440">
    <property type="entry name" value="NADH_UbQ/plastoQ_OxRdtase_su3"/>
</dbReference>
<name>A0A219LUV9_9BIVA</name>
<dbReference type="GO" id="GO:0030964">
    <property type="term" value="C:NADH dehydrogenase complex"/>
    <property type="evidence" value="ECO:0007669"/>
    <property type="project" value="TreeGrafter"/>
</dbReference>
<keyword evidence="9 10" id="KW-0496">Mitochondrion</keyword>
<evidence type="ECO:0000256" key="6">
    <source>
        <dbReference type="ARBA" id="ARBA00022989"/>
    </source>
</evidence>
<gene>
    <name evidence="10" type="primary">ND3</name>
</gene>
<dbReference type="GeneID" id="33912896"/>
<evidence type="ECO:0000256" key="1">
    <source>
        <dbReference type="ARBA" id="ARBA00004370"/>
    </source>
</evidence>
<evidence type="ECO:0000256" key="7">
    <source>
        <dbReference type="ARBA" id="ARBA00023136"/>
    </source>
</evidence>
<keyword evidence="6 9" id="KW-1133">Transmembrane helix</keyword>
<reference evidence="10" key="1">
    <citation type="submission" date="2014-10" db="EMBL/GenBank/DDBJ databases">
        <authorList>
            <person name="Seo M.-J."/>
            <person name="Seok Y.J."/>
            <person name="Cha I.-T."/>
        </authorList>
    </citation>
    <scope>NUCLEOTIDE SEQUENCE</scope>
    <source>
        <tissue evidence="10">Gonad</tissue>
    </source>
</reference>
<organism evidence="10">
    <name type="scientific">Ruditapes decussatus</name>
    <dbReference type="NCBI Taxonomy" id="104385"/>
    <lineage>
        <taxon>Eukaryota</taxon>
        <taxon>Metazoa</taxon>
        <taxon>Spiralia</taxon>
        <taxon>Lophotrochozoa</taxon>
        <taxon>Mollusca</taxon>
        <taxon>Bivalvia</taxon>
        <taxon>Autobranchia</taxon>
        <taxon>Heteroconchia</taxon>
        <taxon>Euheterodonta</taxon>
        <taxon>Imparidentia</taxon>
        <taxon>Neoheterodontei</taxon>
        <taxon>Venerida</taxon>
        <taxon>Veneroidea</taxon>
        <taxon>Veneridae</taxon>
        <taxon>Ruditapes</taxon>
    </lineage>
</organism>
<dbReference type="RefSeq" id="YP_009422190.1">
    <property type="nucleotide sequence ID" value="NC_035757.1"/>
</dbReference>
<dbReference type="EMBL" id="KP089983">
    <property type="protein sequence ID" value="AJY78595.1"/>
    <property type="molecule type" value="Genomic_DNA"/>
</dbReference>
<accession>A0A219LUV9</accession>